<feature type="domain" description="GRF-type" evidence="7">
    <location>
        <begin position="35"/>
        <end position="77"/>
    </location>
</feature>
<dbReference type="PROSITE" id="PS51999">
    <property type="entry name" value="ZF_GRF"/>
    <property type="match status" value="1"/>
</dbReference>
<evidence type="ECO:0000313" key="8">
    <source>
        <dbReference type="EMBL" id="KAK4252825.1"/>
    </source>
</evidence>
<keyword evidence="3" id="KW-0862">Zinc</keyword>
<evidence type="ECO:0000256" key="1">
    <source>
        <dbReference type="ARBA" id="ARBA00022723"/>
    </source>
</evidence>
<keyword evidence="5" id="KW-0175">Coiled coil</keyword>
<dbReference type="PANTHER" id="PTHR33248">
    <property type="entry name" value="ZINC ION-BINDING PROTEIN"/>
    <property type="match status" value="1"/>
</dbReference>
<proteinExistence type="predicted"/>
<dbReference type="AlphaFoldDB" id="A0AAE1IMW8"/>
<gene>
    <name evidence="8" type="ORF">QN277_010972</name>
</gene>
<dbReference type="Proteomes" id="UP001293593">
    <property type="component" value="Unassembled WGS sequence"/>
</dbReference>
<evidence type="ECO:0000256" key="6">
    <source>
        <dbReference type="SAM" id="Phobius"/>
    </source>
</evidence>
<dbReference type="InterPro" id="IPR010666">
    <property type="entry name" value="Znf_GRF"/>
</dbReference>
<feature type="transmembrane region" description="Helical" evidence="6">
    <location>
        <begin position="144"/>
        <end position="162"/>
    </location>
</feature>
<feature type="coiled-coil region" evidence="5">
    <location>
        <begin position="86"/>
        <end position="143"/>
    </location>
</feature>
<keyword evidence="2 4" id="KW-0863">Zinc-finger</keyword>
<dbReference type="EMBL" id="JAWXYG010000019">
    <property type="protein sequence ID" value="KAK4252825.1"/>
    <property type="molecule type" value="Genomic_DNA"/>
</dbReference>
<dbReference type="GO" id="GO:0008270">
    <property type="term" value="F:zinc ion binding"/>
    <property type="evidence" value="ECO:0007669"/>
    <property type="project" value="UniProtKB-KW"/>
</dbReference>
<evidence type="ECO:0000259" key="7">
    <source>
        <dbReference type="PROSITE" id="PS51999"/>
    </source>
</evidence>
<keyword evidence="6" id="KW-0472">Membrane</keyword>
<keyword evidence="1" id="KW-0479">Metal-binding</keyword>
<keyword evidence="6" id="KW-1133">Transmembrane helix</keyword>
<evidence type="ECO:0000256" key="3">
    <source>
        <dbReference type="ARBA" id="ARBA00022833"/>
    </source>
</evidence>
<evidence type="ECO:0000313" key="9">
    <source>
        <dbReference type="Proteomes" id="UP001293593"/>
    </source>
</evidence>
<protein>
    <recommendedName>
        <fullName evidence="7">GRF-type domain-containing protein</fullName>
    </recommendedName>
</protein>
<keyword evidence="9" id="KW-1185">Reference proteome</keyword>
<sequence>MASSSSSSTARCRRRVVLLRQPSREDDYEPPRRYCYHKMVASRWTSWTDGNPGRWFYGCPYYYQDGGCGFFAWHDNEFGERANTVIKELLDDIDKLYDENSILRRAVHGQRVSEELDAIQRDLRKLKHTHELYDVELRKWEKKFKVAISLLFVTCVWLYLLYRKM</sequence>
<evidence type="ECO:0000256" key="5">
    <source>
        <dbReference type="SAM" id="Coils"/>
    </source>
</evidence>
<keyword evidence="6" id="KW-0812">Transmembrane</keyword>
<evidence type="ECO:0000256" key="4">
    <source>
        <dbReference type="PROSITE-ProRule" id="PRU01343"/>
    </source>
</evidence>
<dbReference type="Pfam" id="PF06839">
    <property type="entry name" value="Zn_ribbon_GRF"/>
    <property type="match status" value="1"/>
</dbReference>
<organism evidence="8 9">
    <name type="scientific">Acacia crassicarpa</name>
    <name type="common">northern wattle</name>
    <dbReference type="NCBI Taxonomy" id="499986"/>
    <lineage>
        <taxon>Eukaryota</taxon>
        <taxon>Viridiplantae</taxon>
        <taxon>Streptophyta</taxon>
        <taxon>Embryophyta</taxon>
        <taxon>Tracheophyta</taxon>
        <taxon>Spermatophyta</taxon>
        <taxon>Magnoliopsida</taxon>
        <taxon>eudicotyledons</taxon>
        <taxon>Gunneridae</taxon>
        <taxon>Pentapetalae</taxon>
        <taxon>rosids</taxon>
        <taxon>fabids</taxon>
        <taxon>Fabales</taxon>
        <taxon>Fabaceae</taxon>
        <taxon>Caesalpinioideae</taxon>
        <taxon>mimosoid clade</taxon>
        <taxon>Acacieae</taxon>
        <taxon>Acacia</taxon>
    </lineage>
</organism>
<comment type="caution">
    <text evidence="8">The sequence shown here is derived from an EMBL/GenBank/DDBJ whole genome shotgun (WGS) entry which is preliminary data.</text>
</comment>
<accession>A0AAE1IMW8</accession>
<evidence type="ECO:0000256" key="2">
    <source>
        <dbReference type="ARBA" id="ARBA00022771"/>
    </source>
</evidence>
<reference evidence="8" key="1">
    <citation type="submission" date="2023-10" db="EMBL/GenBank/DDBJ databases">
        <title>Chromosome-level genome of the transformable northern wattle, Acacia crassicarpa.</title>
        <authorList>
            <person name="Massaro I."/>
            <person name="Sinha N.R."/>
            <person name="Poethig S."/>
            <person name="Leichty A.R."/>
        </authorList>
    </citation>
    <scope>NUCLEOTIDE SEQUENCE</scope>
    <source>
        <strain evidence="8">Acra3RX</strain>
        <tissue evidence="8">Leaf</tissue>
    </source>
</reference>
<name>A0AAE1IMW8_9FABA</name>